<evidence type="ECO:0000313" key="3">
    <source>
        <dbReference type="EMBL" id="KAK2592790.1"/>
    </source>
</evidence>
<accession>A0AAJ0CGS5</accession>
<dbReference type="AlphaFoldDB" id="A0AAJ0CGS5"/>
<proteinExistence type="inferred from homology"/>
<comment type="caution">
    <text evidence="3">The sequence shown here is derived from an EMBL/GenBank/DDBJ whole genome shotgun (WGS) entry which is preliminary data.</text>
</comment>
<dbReference type="Gene3D" id="3.40.50.12780">
    <property type="entry name" value="N-terminal domain of ligase-like"/>
    <property type="match status" value="1"/>
</dbReference>
<dbReference type="PROSITE" id="PS00455">
    <property type="entry name" value="AMP_BINDING"/>
    <property type="match status" value="1"/>
</dbReference>
<dbReference type="InterPro" id="IPR000873">
    <property type="entry name" value="AMP-dep_synth/lig_dom"/>
</dbReference>
<name>A0AAJ0CGS5_9HYPO</name>
<evidence type="ECO:0000256" key="1">
    <source>
        <dbReference type="ARBA" id="ARBA00006432"/>
    </source>
</evidence>
<evidence type="ECO:0000259" key="2">
    <source>
        <dbReference type="Pfam" id="PF00501"/>
    </source>
</evidence>
<dbReference type="GO" id="GO:0031956">
    <property type="term" value="F:medium-chain fatty acid-CoA ligase activity"/>
    <property type="evidence" value="ECO:0007669"/>
    <property type="project" value="TreeGrafter"/>
</dbReference>
<dbReference type="InterPro" id="IPR042099">
    <property type="entry name" value="ANL_N_sf"/>
</dbReference>
<dbReference type="EMBL" id="JASWJB010000245">
    <property type="protein sequence ID" value="KAK2592790.1"/>
    <property type="molecule type" value="Genomic_DNA"/>
</dbReference>
<dbReference type="SUPFAM" id="SSF56801">
    <property type="entry name" value="Acetyl-CoA synthetase-like"/>
    <property type="match status" value="1"/>
</dbReference>
<protein>
    <recommendedName>
        <fullName evidence="2">AMP-dependent synthetase/ligase domain-containing protein</fullName>
    </recommendedName>
</protein>
<dbReference type="Proteomes" id="UP001251528">
    <property type="component" value="Unassembled WGS sequence"/>
</dbReference>
<dbReference type="Pfam" id="PF00501">
    <property type="entry name" value="AMP-binding"/>
    <property type="match status" value="1"/>
</dbReference>
<sequence length="621" mass="68367">MPREPELHLPAVPDFILVIYIENRPHLVSIPPTALWESFQSSRERPSKEKPMNNILTDVMMPDLLLPNDPILAKLLEAARLTEEQVIHDQYGFYKTYSELLADILATRVALLAELPDSTLTADGLLNQKRPYVMALTHGGYEFIVAFFAIRSIGGACFPFSAAILPEEANHYIASAHAVGILAGGKNGPQLSKIKSAIDIPGLVTLQVSTNAPPIAVASVAIDDKLALDSQGPGVVICTSGTTGIPKAAILPRQCLVQKRPAALGKATLSYRPPHWRGGFASAILPVLSGHKLYSLKQRATADEVWEVLRANHITLLIFNPVLLRRMKETYQKRLAFLDDGVRTEYIQGFKNLGSIRCSGAFLAPSMLDFWTELTGLPLKNAYGQTECGATVTEVDVTKASKVKFTVGQAVKDHDVEVKLSQGTHGEFLVKTEWMMKGYVGNKAATSAAFDADGYLKTGDVGHIVNGEYVFEGRAKDDFIGRVPRIPVEFALNNLPYIAEAHVLLVPDHEERAVCGALIRVKEDVIGTADISIARLHEDLQPTVPAYMRPYLLRVVGRDEEIPYTASQKPDKPSILKRFFGVTDFWPADNPTPGVQVWHMRLSIHSEPSAECHKPWDFASW</sequence>
<dbReference type="Gene3D" id="3.30.300.30">
    <property type="match status" value="1"/>
</dbReference>
<comment type="similarity">
    <text evidence="1">Belongs to the ATP-dependent AMP-binding enzyme family.</text>
</comment>
<gene>
    <name evidence="3" type="ORF">QQS21_009494</name>
</gene>
<evidence type="ECO:0000313" key="4">
    <source>
        <dbReference type="Proteomes" id="UP001251528"/>
    </source>
</evidence>
<dbReference type="CDD" id="cd04433">
    <property type="entry name" value="AFD_class_I"/>
    <property type="match status" value="1"/>
</dbReference>
<organism evidence="3 4">
    <name type="scientific">Conoideocrella luteorostrata</name>
    <dbReference type="NCBI Taxonomy" id="1105319"/>
    <lineage>
        <taxon>Eukaryota</taxon>
        <taxon>Fungi</taxon>
        <taxon>Dikarya</taxon>
        <taxon>Ascomycota</taxon>
        <taxon>Pezizomycotina</taxon>
        <taxon>Sordariomycetes</taxon>
        <taxon>Hypocreomycetidae</taxon>
        <taxon>Hypocreales</taxon>
        <taxon>Clavicipitaceae</taxon>
        <taxon>Conoideocrella</taxon>
    </lineage>
</organism>
<keyword evidence="4" id="KW-1185">Reference proteome</keyword>
<dbReference type="GO" id="GO:0006631">
    <property type="term" value="P:fatty acid metabolic process"/>
    <property type="evidence" value="ECO:0007669"/>
    <property type="project" value="TreeGrafter"/>
</dbReference>
<dbReference type="PANTHER" id="PTHR43201:SF8">
    <property type="entry name" value="ACYL-COA SYNTHETASE FAMILY MEMBER 3"/>
    <property type="match status" value="1"/>
</dbReference>
<reference evidence="3" key="1">
    <citation type="submission" date="2023-06" db="EMBL/GenBank/DDBJ databases">
        <title>Conoideocrella luteorostrata (Hypocreales: Clavicipitaceae), a potential biocontrol fungus for elongate hemlock scale in United States Christmas tree production areas.</title>
        <authorList>
            <person name="Barrett H."/>
            <person name="Lovett B."/>
            <person name="Macias A.M."/>
            <person name="Stajich J.E."/>
            <person name="Kasson M.T."/>
        </authorList>
    </citation>
    <scope>NUCLEOTIDE SEQUENCE</scope>
    <source>
        <strain evidence="3">ARSEF 14590</strain>
    </source>
</reference>
<dbReference type="PANTHER" id="PTHR43201">
    <property type="entry name" value="ACYL-COA SYNTHETASE"/>
    <property type="match status" value="1"/>
</dbReference>
<dbReference type="InterPro" id="IPR045851">
    <property type="entry name" value="AMP-bd_C_sf"/>
</dbReference>
<feature type="domain" description="AMP-dependent synthetase/ligase" evidence="2">
    <location>
        <begin position="120"/>
        <end position="439"/>
    </location>
</feature>
<dbReference type="InterPro" id="IPR020845">
    <property type="entry name" value="AMP-binding_CS"/>
</dbReference>